<evidence type="ECO:0000313" key="3">
    <source>
        <dbReference type="Proteomes" id="UP000077755"/>
    </source>
</evidence>
<evidence type="ECO:0008006" key="4">
    <source>
        <dbReference type="Google" id="ProtNLM"/>
    </source>
</evidence>
<reference evidence="2" key="1">
    <citation type="journal article" date="2016" name="Nat. Genet.">
        <title>A high-quality carrot genome assembly provides new insights into carotenoid accumulation and asterid genome evolution.</title>
        <authorList>
            <person name="Iorizzo M."/>
            <person name="Ellison S."/>
            <person name="Senalik D."/>
            <person name="Zeng P."/>
            <person name="Satapoomin P."/>
            <person name="Huang J."/>
            <person name="Bowman M."/>
            <person name="Iovene M."/>
            <person name="Sanseverino W."/>
            <person name="Cavagnaro P."/>
            <person name="Yildiz M."/>
            <person name="Macko-Podgorni A."/>
            <person name="Moranska E."/>
            <person name="Grzebelus E."/>
            <person name="Grzebelus D."/>
            <person name="Ashrafi H."/>
            <person name="Zheng Z."/>
            <person name="Cheng S."/>
            <person name="Spooner D."/>
            <person name="Van Deynze A."/>
            <person name="Simon P."/>
        </authorList>
    </citation>
    <scope>NUCLEOTIDE SEQUENCE</scope>
    <source>
        <tissue evidence="2">Leaf</tissue>
    </source>
</reference>
<dbReference type="Pfam" id="PF13650">
    <property type="entry name" value="Asp_protease_2"/>
    <property type="match status" value="1"/>
</dbReference>
<accession>A0AAF0XZI4</accession>
<dbReference type="PANTHER" id="PTHR33067">
    <property type="entry name" value="RNA-DIRECTED DNA POLYMERASE-RELATED"/>
    <property type="match status" value="1"/>
</dbReference>
<dbReference type="Gene3D" id="2.40.70.10">
    <property type="entry name" value="Acid Proteases"/>
    <property type="match status" value="1"/>
</dbReference>
<reference evidence="2" key="2">
    <citation type="submission" date="2022-03" db="EMBL/GenBank/DDBJ databases">
        <title>Draft title - Genomic analysis of global carrot germplasm unveils the trajectory of domestication and the origin of high carotenoid orange carrot.</title>
        <authorList>
            <person name="Iorizzo M."/>
            <person name="Ellison S."/>
            <person name="Senalik D."/>
            <person name="Macko-Podgorni A."/>
            <person name="Grzebelus D."/>
            <person name="Bostan H."/>
            <person name="Rolling W."/>
            <person name="Curaba J."/>
            <person name="Simon P."/>
        </authorList>
    </citation>
    <scope>NUCLEOTIDE SEQUENCE</scope>
    <source>
        <tissue evidence="2">Leaf</tissue>
    </source>
</reference>
<feature type="compositionally biased region" description="Polar residues" evidence="1">
    <location>
        <begin position="165"/>
        <end position="181"/>
    </location>
</feature>
<sequence>MCQGKFMEKDEDQGWEFFEDLAEKTMMWESTREPKKSIQSSSARGLHSIGNNVATDAKLATLTRRLEALETSKSPPQMSMLANYNFQNPGTQPSHELEQVNAMFQNPRNDAFAPTHNPGWRNHPNFSWTQGQNCQIPQPNFQMNQGPNSFPTPQQNFQQRPNPNSYPNQGPNSCHNPIQTPLNPPGFNDSDKRLNSLEKSLEALVKSQTNLTQSQQTFMTTLTQDRQILHSNVQAVSKLETQLSQLASALCEQEKNKLPSQPEVNPKFPLNQRPPENVNAIISLRSGNQVDNKVGENVNENEESIPKTSPSLSSTNHDKPECSRIRESMSEPSPGPVSQKPNEEVYKPRVPYPQRLIPPKQSAQMEQILEVFKQVKINIPLLDAIQQVPSYAKCLKDLCTHKRTTHVPKKAFLTSQVSSILSNQIPVKYKDPGCPTISCVIGDKFVDKALLDLGASVNLLPFSVYQALGLGDLKTTNMTLQLADRSIKMPKGIIEDVLIKIGDFIFPVDFVVLETQPVSNPKNQIPIILGRPFLATSNLSKVVFLKLVSTDLYSKFQDGTHICTRPLMERLSSDIIRYLRENSHVETIFSHPTPKPYISICDENELLCFLSCFTESLVRSELSRVRRFSPVFCLSRVSVFKLLESPSRCFLQLSYRVIESCVFVVFSF</sequence>
<gene>
    <name evidence="2" type="ORF">DCAR_0934778</name>
</gene>
<dbReference type="InterPro" id="IPR021109">
    <property type="entry name" value="Peptidase_aspartic_dom_sf"/>
</dbReference>
<dbReference type="CDD" id="cd00303">
    <property type="entry name" value="retropepsin_like"/>
    <property type="match status" value="1"/>
</dbReference>
<dbReference type="EMBL" id="CP093351">
    <property type="protein sequence ID" value="WOH15241.1"/>
    <property type="molecule type" value="Genomic_DNA"/>
</dbReference>
<feature type="region of interest" description="Disordered" evidence="1">
    <location>
        <begin position="284"/>
        <end position="344"/>
    </location>
</feature>
<feature type="compositionally biased region" description="Polar residues" evidence="1">
    <location>
        <begin position="134"/>
        <end position="149"/>
    </location>
</feature>
<dbReference type="Proteomes" id="UP000077755">
    <property type="component" value="Chromosome 9"/>
</dbReference>
<organism evidence="2 3">
    <name type="scientific">Daucus carota subsp. sativus</name>
    <name type="common">Carrot</name>
    <dbReference type="NCBI Taxonomy" id="79200"/>
    <lineage>
        <taxon>Eukaryota</taxon>
        <taxon>Viridiplantae</taxon>
        <taxon>Streptophyta</taxon>
        <taxon>Embryophyta</taxon>
        <taxon>Tracheophyta</taxon>
        <taxon>Spermatophyta</taxon>
        <taxon>Magnoliopsida</taxon>
        <taxon>eudicotyledons</taxon>
        <taxon>Gunneridae</taxon>
        <taxon>Pentapetalae</taxon>
        <taxon>asterids</taxon>
        <taxon>campanulids</taxon>
        <taxon>Apiales</taxon>
        <taxon>Apiaceae</taxon>
        <taxon>Apioideae</taxon>
        <taxon>Scandiceae</taxon>
        <taxon>Daucinae</taxon>
        <taxon>Daucus</taxon>
        <taxon>Daucus sect. Daucus</taxon>
    </lineage>
</organism>
<feature type="compositionally biased region" description="Polar residues" evidence="1">
    <location>
        <begin position="306"/>
        <end position="315"/>
    </location>
</feature>
<proteinExistence type="predicted"/>
<feature type="region of interest" description="Disordered" evidence="1">
    <location>
        <begin position="134"/>
        <end position="193"/>
    </location>
</feature>
<name>A0AAF0XZI4_DAUCS</name>
<evidence type="ECO:0000313" key="2">
    <source>
        <dbReference type="EMBL" id="WOH15241.1"/>
    </source>
</evidence>
<dbReference type="AlphaFoldDB" id="A0AAF0XZI4"/>
<dbReference type="SUPFAM" id="SSF50630">
    <property type="entry name" value="Acid proteases"/>
    <property type="match status" value="1"/>
</dbReference>
<evidence type="ECO:0000256" key="1">
    <source>
        <dbReference type="SAM" id="MobiDB-lite"/>
    </source>
</evidence>
<protein>
    <recommendedName>
        <fullName evidence="4">Aspartic peptidase DDI1-type domain-containing protein</fullName>
    </recommendedName>
</protein>
<dbReference type="PANTHER" id="PTHR33067:SF32">
    <property type="entry name" value="ASPARTIC PEPTIDASE DDI1-TYPE DOMAIN-CONTAINING PROTEIN"/>
    <property type="match status" value="1"/>
</dbReference>
<feature type="compositionally biased region" description="Basic and acidic residues" evidence="1">
    <location>
        <begin position="316"/>
        <end position="329"/>
    </location>
</feature>
<feature type="compositionally biased region" description="Low complexity" evidence="1">
    <location>
        <begin position="151"/>
        <end position="163"/>
    </location>
</feature>
<keyword evidence="3" id="KW-1185">Reference proteome</keyword>